<feature type="compositionally biased region" description="Polar residues" evidence="1">
    <location>
        <begin position="58"/>
        <end position="70"/>
    </location>
</feature>
<feature type="compositionally biased region" description="Polar residues" evidence="1">
    <location>
        <begin position="23"/>
        <end position="49"/>
    </location>
</feature>
<feature type="region of interest" description="Disordered" evidence="1">
    <location>
        <begin position="21"/>
        <end position="97"/>
    </location>
</feature>
<comment type="caution">
    <text evidence="2">The sequence shown here is derived from an EMBL/GenBank/DDBJ whole genome shotgun (WGS) entry which is preliminary data.</text>
</comment>
<evidence type="ECO:0000313" key="3">
    <source>
        <dbReference type="Proteomes" id="UP001165083"/>
    </source>
</evidence>
<dbReference type="Proteomes" id="UP001165083">
    <property type="component" value="Unassembled WGS sequence"/>
</dbReference>
<sequence>MEVHPGDLEFQVIADSYIGARSRSLSSSNPTASRILSPSYPIDTSSRSWNQRKDDLKTNSSANMPTNSTADEALMMIHSQGSWTRQTSASAPAKKSL</sequence>
<protein>
    <submittedName>
        <fullName evidence="2">Unnamed protein product</fullName>
    </submittedName>
</protein>
<gene>
    <name evidence="2" type="ORF">Plil01_000709800</name>
</gene>
<evidence type="ECO:0000256" key="1">
    <source>
        <dbReference type="SAM" id="MobiDB-lite"/>
    </source>
</evidence>
<accession>A0A9W6WV36</accession>
<dbReference type="AlphaFoldDB" id="A0A9W6WV36"/>
<name>A0A9W6WV36_9STRA</name>
<evidence type="ECO:0000313" key="2">
    <source>
        <dbReference type="EMBL" id="GMF18810.1"/>
    </source>
</evidence>
<organism evidence="2 3">
    <name type="scientific">Phytophthora lilii</name>
    <dbReference type="NCBI Taxonomy" id="2077276"/>
    <lineage>
        <taxon>Eukaryota</taxon>
        <taxon>Sar</taxon>
        <taxon>Stramenopiles</taxon>
        <taxon>Oomycota</taxon>
        <taxon>Peronosporomycetes</taxon>
        <taxon>Peronosporales</taxon>
        <taxon>Peronosporaceae</taxon>
        <taxon>Phytophthora</taxon>
    </lineage>
</organism>
<keyword evidence="3" id="KW-1185">Reference proteome</keyword>
<feature type="compositionally biased region" description="Polar residues" evidence="1">
    <location>
        <begin position="79"/>
        <end position="90"/>
    </location>
</feature>
<reference evidence="2" key="1">
    <citation type="submission" date="2023-04" db="EMBL/GenBank/DDBJ databases">
        <title>Phytophthora lilii NBRC 32176.</title>
        <authorList>
            <person name="Ichikawa N."/>
            <person name="Sato H."/>
            <person name="Tonouchi N."/>
        </authorList>
    </citation>
    <scope>NUCLEOTIDE SEQUENCE</scope>
    <source>
        <strain evidence="2">NBRC 32176</strain>
    </source>
</reference>
<proteinExistence type="predicted"/>
<dbReference type="EMBL" id="BSXW01000327">
    <property type="protein sequence ID" value="GMF18810.1"/>
    <property type="molecule type" value="Genomic_DNA"/>
</dbReference>